<dbReference type="Proteomes" id="UP000250028">
    <property type="component" value="Unassembled WGS sequence"/>
</dbReference>
<dbReference type="AlphaFoldDB" id="A0A2Y8ZR06"/>
<dbReference type="RefSeq" id="WP_109684883.1">
    <property type="nucleotide sequence ID" value="NZ_QGDN01000001.1"/>
</dbReference>
<keyword evidence="2" id="KW-1185">Reference proteome</keyword>
<accession>A0A2Y8ZR06</accession>
<name>A0A2Y8ZR06_9MICO</name>
<gene>
    <name evidence="1" type="ORF">SAMN04489750_1618</name>
</gene>
<organism evidence="1 2">
    <name type="scientific">Branchiibius hedensis</name>
    <dbReference type="NCBI Taxonomy" id="672460"/>
    <lineage>
        <taxon>Bacteria</taxon>
        <taxon>Bacillati</taxon>
        <taxon>Actinomycetota</taxon>
        <taxon>Actinomycetes</taxon>
        <taxon>Micrococcales</taxon>
        <taxon>Dermacoccaceae</taxon>
        <taxon>Branchiibius</taxon>
    </lineage>
</organism>
<sequence>MRDTPAQIAARPAPCCPPGCISTDHDEERASGSDSWYFHRAITGQGSNQSGDEWLVEVQICEPFDDNELPDPATVFIQIPGAETLHPGVAAAIGETITSASALAREWSGLWLGVPPVAPEDVVCPDWCRYNGAWHFEQLNEFDGHCIHLGEVAGAHLALTTWPDGSPTQDAPTVTLDDSLQQVTAGEAVATAAALLAGVAALNDMGGSPDEHICRVPPIPVR</sequence>
<proteinExistence type="predicted"/>
<evidence type="ECO:0000313" key="1">
    <source>
        <dbReference type="EMBL" id="SSA34304.1"/>
    </source>
</evidence>
<protein>
    <submittedName>
        <fullName evidence="1">Uncharacterized protein</fullName>
    </submittedName>
</protein>
<reference evidence="2" key="1">
    <citation type="submission" date="2016-10" db="EMBL/GenBank/DDBJ databases">
        <authorList>
            <person name="Varghese N."/>
            <person name="Submissions S."/>
        </authorList>
    </citation>
    <scope>NUCLEOTIDE SEQUENCE [LARGE SCALE GENOMIC DNA]</scope>
    <source>
        <strain evidence="2">DSM 22951</strain>
    </source>
</reference>
<evidence type="ECO:0000313" key="2">
    <source>
        <dbReference type="Proteomes" id="UP000250028"/>
    </source>
</evidence>
<dbReference type="EMBL" id="UESZ01000001">
    <property type="protein sequence ID" value="SSA34304.1"/>
    <property type="molecule type" value="Genomic_DNA"/>
</dbReference>